<evidence type="ECO:0000259" key="15">
    <source>
        <dbReference type="Pfam" id="PF01406"/>
    </source>
</evidence>
<gene>
    <name evidence="13" type="primary">cysS</name>
    <name evidence="16" type="ORF">D6850_16015</name>
</gene>
<comment type="catalytic activity">
    <reaction evidence="12 13">
        <text>tRNA(Cys) + L-cysteine + ATP = L-cysteinyl-tRNA(Cys) + AMP + diphosphate</text>
        <dbReference type="Rhea" id="RHEA:17773"/>
        <dbReference type="Rhea" id="RHEA-COMP:9661"/>
        <dbReference type="Rhea" id="RHEA-COMP:9679"/>
        <dbReference type="ChEBI" id="CHEBI:30616"/>
        <dbReference type="ChEBI" id="CHEBI:33019"/>
        <dbReference type="ChEBI" id="CHEBI:35235"/>
        <dbReference type="ChEBI" id="CHEBI:78442"/>
        <dbReference type="ChEBI" id="CHEBI:78517"/>
        <dbReference type="ChEBI" id="CHEBI:456215"/>
        <dbReference type="EC" id="6.1.1.16"/>
    </reaction>
</comment>
<evidence type="ECO:0000256" key="5">
    <source>
        <dbReference type="ARBA" id="ARBA00022598"/>
    </source>
</evidence>
<feature type="compositionally biased region" description="Basic and acidic residues" evidence="14">
    <location>
        <begin position="475"/>
        <end position="488"/>
    </location>
</feature>
<keyword evidence="17" id="KW-1185">Reference proteome</keyword>
<dbReference type="FunFam" id="3.40.50.620:FF:000068">
    <property type="entry name" value="Cysteine--tRNA ligase"/>
    <property type="match status" value="1"/>
</dbReference>
<evidence type="ECO:0000256" key="7">
    <source>
        <dbReference type="ARBA" id="ARBA00022741"/>
    </source>
</evidence>
<dbReference type="Pfam" id="PF01406">
    <property type="entry name" value="tRNA-synt_1e"/>
    <property type="match status" value="1"/>
</dbReference>
<dbReference type="GO" id="GO:0006423">
    <property type="term" value="P:cysteinyl-tRNA aminoacylation"/>
    <property type="evidence" value="ECO:0007669"/>
    <property type="project" value="UniProtKB-UniRule"/>
</dbReference>
<evidence type="ECO:0000256" key="9">
    <source>
        <dbReference type="ARBA" id="ARBA00022840"/>
    </source>
</evidence>
<dbReference type="GO" id="GO:0004817">
    <property type="term" value="F:cysteine-tRNA ligase activity"/>
    <property type="evidence" value="ECO:0007669"/>
    <property type="project" value="UniProtKB-UniRule"/>
</dbReference>
<dbReference type="Gene3D" id="3.40.50.620">
    <property type="entry name" value="HUPs"/>
    <property type="match status" value="1"/>
</dbReference>
<keyword evidence="8 13" id="KW-0862">Zinc</keyword>
<dbReference type="PANTHER" id="PTHR10890:SF3">
    <property type="entry name" value="CYSTEINE--TRNA LIGASE, CYTOPLASMIC"/>
    <property type="match status" value="1"/>
</dbReference>
<evidence type="ECO:0000256" key="8">
    <source>
        <dbReference type="ARBA" id="ARBA00022833"/>
    </source>
</evidence>
<dbReference type="PANTHER" id="PTHR10890">
    <property type="entry name" value="CYSTEINYL-TRNA SYNTHETASE"/>
    <property type="match status" value="1"/>
</dbReference>
<dbReference type="EC" id="6.1.1.16" evidence="13"/>
<keyword evidence="9 13" id="KW-0067">ATP-binding</keyword>
<feature type="binding site" evidence="13">
    <location>
        <position position="241"/>
    </location>
    <ligand>
        <name>Zn(2+)</name>
        <dbReference type="ChEBI" id="CHEBI:29105"/>
    </ligand>
</feature>
<dbReference type="CDD" id="cd00672">
    <property type="entry name" value="CysRS_core"/>
    <property type="match status" value="1"/>
</dbReference>
<evidence type="ECO:0000256" key="6">
    <source>
        <dbReference type="ARBA" id="ARBA00022723"/>
    </source>
</evidence>
<name>A0A3A8B241_9RHOB</name>
<keyword evidence="4 13" id="KW-0963">Cytoplasm</keyword>
<comment type="caution">
    <text evidence="16">The sequence shown here is derived from an EMBL/GenBank/DDBJ whole genome shotgun (WGS) entry which is preliminary data.</text>
</comment>
<dbReference type="GO" id="GO:0005524">
    <property type="term" value="F:ATP binding"/>
    <property type="evidence" value="ECO:0007669"/>
    <property type="project" value="UniProtKB-UniRule"/>
</dbReference>
<accession>A0A3A8B241</accession>
<keyword evidence="5 13" id="KW-0436">Ligase</keyword>
<keyword evidence="10 13" id="KW-0648">Protein biosynthesis</keyword>
<keyword evidence="11 13" id="KW-0030">Aminoacyl-tRNA synthetase</keyword>
<evidence type="ECO:0000256" key="11">
    <source>
        <dbReference type="ARBA" id="ARBA00023146"/>
    </source>
</evidence>
<evidence type="ECO:0000256" key="14">
    <source>
        <dbReference type="SAM" id="MobiDB-lite"/>
    </source>
</evidence>
<evidence type="ECO:0000256" key="10">
    <source>
        <dbReference type="ARBA" id="ARBA00022917"/>
    </source>
</evidence>
<dbReference type="InterPro" id="IPR014729">
    <property type="entry name" value="Rossmann-like_a/b/a_fold"/>
</dbReference>
<feature type="binding site" evidence="13">
    <location>
        <position position="30"/>
    </location>
    <ligand>
        <name>Zn(2+)</name>
        <dbReference type="ChEBI" id="CHEBI:29105"/>
    </ligand>
</feature>
<feature type="domain" description="tRNA synthetases class I catalytic" evidence="15">
    <location>
        <begin position="17"/>
        <end position="313"/>
    </location>
</feature>
<keyword evidence="7 13" id="KW-0547">Nucleotide-binding</keyword>
<evidence type="ECO:0000256" key="4">
    <source>
        <dbReference type="ARBA" id="ARBA00022490"/>
    </source>
</evidence>
<feature type="short sequence motif" description="'KMSKS' region" evidence="13">
    <location>
        <begin position="268"/>
        <end position="272"/>
    </location>
</feature>
<comment type="subunit">
    <text evidence="3 13">Monomer.</text>
</comment>
<comment type="cofactor">
    <cofactor evidence="13">
        <name>Zn(2+)</name>
        <dbReference type="ChEBI" id="CHEBI:29105"/>
    </cofactor>
    <text evidence="13">Binds 1 zinc ion per subunit.</text>
</comment>
<feature type="binding site" evidence="13">
    <location>
        <position position="237"/>
    </location>
    <ligand>
        <name>Zn(2+)</name>
        <dbReference type="ChEBI" id="CHEBI:29105"/>
    </ligand>
</feature>
<reference evidence="16 17" key="1">
    <citation type="submission" date="2018-09" db="EMBL/GenBank/DDBJ databases">
        <title>Roseovarius spongiae sp. nov., isolated from a marine sponge.</title>
        <authorList>
            <person name="Zhuang L."/>
            <person name="Luo L."/>
        </authorList>
    </citation>
    <scope>NUCLEOTIDE SEQUENCE [LARGE SCALE GENOMIC DNA]</scope>
    <source>
        <strain evidence="16 17">HN-E21</strain>
    </source>
</reference>
<evidence type="ECO:0000256" key="2">
    <source>
        <dbReference type="ARBA" id="ARBA00005594"/>
    </source>
</evidence>
<comment type="similarity">
    <text evidence="2 13">Belongs to the class-I aminoacyl-tRNA synthetase family.</text>
</comment>
<proteinExistence type="inferred from homology"/>
<sequence length="488" mass="54614">MTEIKLYNTKTRKKELFAPIDADNVRMYVCGPTVYDRAHLGNARPVVVFDVLYRLLRHVYGPEHVTYVRNFTDVDDKINARAAETGRDIGEITEETIAWFLEDMGALGALEPDEMPRATRYIAQMVTIIADLIARGHAYEAEGHVLFAVESYGQYGALSGRSVDDMIAGARVEVAPYKRNPMDFVLWKPSTGDQPGWESPWGYGRPGWHIECSAMSHELLGGSFDIHGGGNDLMFPHHENEIAQSKCAGHDFANVWMHNEMLQVEGKKMSKSLGNFFTVRDLLDQGVPGEVIRMSFLLSHYRDPMDFGVERRHEARKVVIEFAKALGQGGGQTLQDLSRAKPFEEVVTALADDLDTYAAIEAVRKRLKQFPKVPAEQEPFLSRLYASQTLLGFNLKESKTAIDAARHKDEATNVVSHALLDQQESAVREELSNLAACIDRARENKDYKTADRLKKALSEAGAEVSNSPRGTKITRLPDFDPAKLESLK</sequence>
<evidence type="ECO:0000313" key="16">
    <source>
        <dbReference type="EMBL" id="RKF13006.1"/>
    </source>
</evidence>
<feature type="binding site" evidence="13">
    <location>
        <position position="212"/>
    </location>
    <ligand>
        <name>Zn(2+)</name>
        <dbReference type="ChEBI" id="CHEBI:29105"/>
    </ligand>
</feature>
<evidence type="ECO:0000256" key="3">
    <source>
        <dbReference type="ARBA" id="ARBA00011245"/>
    </source>
</evidence>
<dbReference type="NCBIfam" id="TIGR00435">
    <property type="entry name" value="cysS"/>
    <property type="match status" value="1"/>
</dbReference>
<dbReference type="HAMAP" id="MF_00041">
    <property type="entry name" value="Cys_tRNA_synth"/>
    <property type="match status" value="1"/>
</dbReference>
<feature type="region of interest" description="Disordered" evidence="14">
    <location>
        <begin position="457"/>
        <end position="488"/>
    </location>
</feature>
<evidence type="ECO:0000256" key="12">
    <source>
        <dbReference type="ARBA" id="ARBA00047398"/>
    </source>
</evidence>
<keyword evidence="6 13" id="KW-0479">Metal-binding</keyword>
<dbReference type="GO" id="GO:0008270">
    <property type="term" value="F:zinc ion binding"/>
    <property type="evidence" value="ECO:0007669"/>
    <property type="project" value="UniProtKB-UniRule"/>
</dbReference>
<feature type="short sequence motif" description="'HIGH' region" evidence="13">
    <location>
        <begin position="32"/>
        <end position="42"/>
    </location>
</feature>
<dbReference type="RefSeq" id="WP_121168620.1">
    <property type="nucleotide sequence ID" value="NZ_RAPE01000005.1"/>
</dbReference>
<feature type="binding site" evidence="13">
    <location>
        <position position="271"/>
    </location>
    <ligand>
        <name>ATP</name>
        <dbReference type="ChEBI" id="CHEBI:30616"/>
    </ligand>
</feature>
<dbReference type="InterPro" id="IPR024909">
    <property type="entry name" value="Cys-tRNA/MSH_ligase"/>
</dbReference>
<evidence type="ECO:0000256" key="1">
    <source>
        <dbReference type="ARBA" id="ARBA00004496"/>
    </source>
</evidence>
<evidence type="ECO:0000256" key="13">
    <source>
        <dbReference type="HAMAP-Rule" id="MF_00041"/>
    </source>
</evidence>
<dbReference type="Proteomes" id="UP000281128">
    <property type="component" value="Unassembled WGS sequence"/>
</dbReference>
<dbReference type="SUPFAM" id="SSF52374">
    <property type="entry name" value="Nucleotidylyl transferase"/>
    <property type="match status" value="1"/>
</dbReference>
<organism evidence="16 17">
    <name type="scientific">Roseovarius spongiae</name>
    <dbReference type="NCBI Taxonomy" id="2320272"/>
    <lineage>
        <taxon>Bacteria</taxon>
        <taxon>Pseudomonadati</taxon>
        <taxon>Pseudomonadota</taxon>
        <taxon>Alphaproteobacteria</taxon>
        <taxon>Rhodobacterales</taxon>
        <taxon>Roseobacteraceae</taxon>
        <taxon>Roseovarius</taxon>
    </lineage>
</organism>
<dbReference type="EMBL" id="RAPE01000005">
    <property type="protein sequence ID" value="RKF13006.1"/>
    <property type="molecule type" value="Genomic_DNA"/>
</dbReference>
<dbReference type="InterPro" id="IPR015803">
    <property type="entry name" value="Cys-tRNA-ligase"/>
</dbReference>
<comment type="subcellular location">
    <subcellularLocation>
        <location evidence="1 13">Cytoplasm</location>
    </subcellularLocation>
</comment>
<evidence type="ECO:0000313" key="17">
    <source>
        <dbReference type="Proteomes" id="UP000281128"/>
    </source>
</evidence>
<dbReference type="GO" id="GO:0005829">
    <property type="term" value="C:cytosol"/>
    <property type="evidence" value="ECO:0007669"/>
    <property type="project" value="TreeGrafter"/>
</dbReference>
<dbReference type="PRINTS" id="PR00983">
    <property type="entry name" value="TRNASYNTHCYS"/>
</dbReference>
<protein>
    <recommendedName>
        <fullName evidence="13">Cysteine--tRNA ligase</fullName>
        <ecNumber evidence="13">6.1.1.16</ecNumber>
    </recommendedName>
    <alternativeName>
        <fullName evidence="13">Cysteinyl-tRNA synthetase</fullName>
        <shortName evidence="13">CysRS</shortName>
    </alternativeName>
</protein>
<dbReference type="SUPFAM" id="SSF47323">
    <property type="entry name" value="Anticodon-binding domain of a subclass of class I aminoacyl-tRNA synthetases"/>
    <property type="match status" value="1"/>
</dbReference>
<dbReference type="InterPro" id="IPR009080">
    <property type="entry name" value="tRNAsynth_Ia_anticodon-bd"/>
</dbReference>
<dbReference type="Gene3D" id="1.20.120.1910">
    <property type="entry name" value="Cysteine-tRNA ligase, C-terminal anti-codon recognition domain"/>
    <property type="match status" value="1"/>
</dbReference>
<dbReference type="OrthoDB" id="9815130at2"/>
<dbReference type="InterPro" id="IPR032678">
    <property type="entry name" value="tRNA-synt_1_cat_dom"/>
</dbReference>
<dbReference type="AlphaFoldDB" id="A0A3A8B241"/>